<dbReference type="PANTHER" id="PTHR11472">
    <property type="entry name" value="DNA REPAIR DEAD HELICASE RAD3/XP-D SUBFAMILY MEMBER"/>
    <property type="match status" value="1"/>
</dbReference>
<name>A0ABD3H8X2_9MARC</name>
<evidence type="ECO:0000259" key="1">
    <source>
        <dbReference type="Pfam" id="PF06733"/>
    </source>
</evidence>
<dbReference type="PANTHER" id="PTHR11472:SF41">
    <property type="entry name" value="ATP-DEPENDENT DNA HELICASE DDX11-RELATED"/>
    <property type="match status" value="1"/>
</dbReference>
<protein>
    <recommendedName>
        <fullName evidence="1">RAD3-like helicase DEAD domain-containing protein</fullName>
    </recommendedName>
</protein>
<dbReference type="InterPro" id="IPR045028">
    <property type="entry name" value="DinG/Rad3-like"/>
</dbReference>
<dbReference type="Gene3D" id="3.30.420.110">
    <property type="entry name" value="MutS, connector domain"/>
    <property type="match status" value="1"/>
</dbReference>
<dbReference type="Proteomes" id="UP001633002">
    <property type="component" value="Unassembled WGS sequence"/>
</dbReference>
<dbReference type="EMBL" id="JBJQOH010000004">
    <property type="protein sequence ID" value="KAL3687963.1"/>
    <property type="molecule type" value="Genomic_DNA"/>
</dbReference>
<proteinExistence type="predicted"/>
<reference evidence="2 3" key="1">
    <citation type="submission" date="2024-09" db="EMBL/GenBank/DDBJ databases">
        <title>Chromosome-scale assembly of Riccia sorocarpa.</title>
        <authorList>
            <person name="Paukszto L."/>
        </authorList>
    </citation>
    <scope>NUCLEOTIDE SEQUENCE [LARGE SCALE GENOMIC DNA]</scope>
    <source>
        <strain evidence="2">LP-2024</strain>
        <tissue evidence="2">Aerial parts of the thallus</tissue>
    </source>
</reference>
<accession>A0ABD3H8X2</accession>
<sequence>MCINAKGNLLPALSTAKFVNREQSEKNWLEQARICRSRRLPSKSVPGIVDDDDFIVDEYFSDQEAAIKEGKRKLGLADSSRSSGDDREENSDDDEPLKIFFCSRTHSQLSQFVRELQRTVFSSSLRSVTLGSRKNLCINPGLHTIALVDAAAGRFYVGSLSDDVSYINLKTLLTQGRPRNLKFTLDGSITEMIFTVSLCCQLVKTEV</sequence>
<gene>
    <name evidence="2" type="ORF">R1sor_014272</name>
</gene>
<dbReference type="AlphaFoldDB" id="A0ABD3H8X2"/>
<dbReference type="InterPro" id="IPR036678">
    <property type="entry name" value="MutS_con_dom_sf"/>
</dbReference>
<feature type="domain" description="RAD3-like helicase DEAD" evidence="1">
    <location>
        <begin position="101"/>
        <end position="143"/>
    </location>
</feature>
<dbReference type="Gene3D" id="3.40.50.300">
    <property type="entry name" value="P-loop containing nucleotide triphosphate hydrolases"/>
    <property type="match status" value="1"/>
</dbReference>
<evidence type="ECO:0000313" key="3">
    <source>
        <dbReference type="Proteomes" id="UP001633002"/>
    </source>
</evidence>
<dbReference type="InterPro" id="IPR010614">
    <property type="entry name" value="RAD3-like_helicase_DEAD"/>
</dbReference>
<dbReference type="Pfam" id="PF06733">
    <property type="entry name" value="DEAD_2"/>
    <property type="match status" value="1"/>
</dbReference>
<evidence type="ECO:0000313" key="2">
    <source>
        <dbReference type="EMBL" id="KAL3687963.1"/>
    </source>
</evidence>
<keyword evidence="3" id="KW-1185">Reference proteome</keyword>
<dbReference type="InterPro" id="IPR027417">
    <property type="entry name" value="P-loop_NTPase"/>
</dbReference>
<organism evidence="2 3">
    <name type="scientific">Riccia sorocarpa</name>
    <dbReference type="NCBI Taxonomy" id="122646"/>
    <lineage>
        <taxon>Eukaryota</taxon>
        <taxon>Viridiplantae</taxon>
        <taxon>Streptophyta</taxon>
        <taxon>Embryophyta</taxon>
        <taxon>Marchantiophyta</taxon>
        <taxon>Marchantiopsida</taxon>
        <taxon>Marchantiidae</taxon>
        <taxon>Marchantiales</taxon>
        <taxon>Ricciaceae</taxon>
        <taxon>Riccia</taxon>
    </lineage>
</organism>
<comment type="caution">
    <text evidence="2">The sequence shown here is derived from an EMBL/GenBank/DDBJ whole genome shotgun (WGS) entry which is preliminary data.</text>
</comment>